<dbReference type="Proteomes" id="UP000604481">
    <property type="component" value="Unassembled WGS sequence"/>
</dbReference>
<keyword evidence="1" id="KW-0175">Coiled coil</keyword>
<reference evidence="2 3" key="1">
    <citation type="submission" date="2020-10" db="EMBL/GenBank/DDBJ databases">
        <title>The genome sequence of Chitinilyticum litopenaei 4Y14.</title>
        <authorList>
            <person name="Liu Y."/>
        </authorList>
    </citation>
    <scope>NUCLEOTIDE SEQUENCE [LARGE SCALE GENOMIC DNA]</scope>
    <source>
        <strain evidence="2 3">4Y14</strain>
    </source>
</reference>
<evidence type="ECO:0000313" key="2">
    <source>
        <dbReference type="EMBL" id="MBE9607972.1"/>
    </source>
</evidence>
<evidence type="ECO:0000313" key="3">
    <source>
        <dbReference type="Proteomes" id="UP000604481"/>
    </source>
</evidence>
<organism evidence="2 3">
    <name type="scientific">Chitinilyticum piscinae</name>
    <dbReference type="NCBI Taxonomy" id="2866724"/>
    <lineage>
        <taxon>Bacteria</taxon>
        <taxon>Pseudomonadati</taxon>
        <taxon>Pseudomonadota</taxon>
        <taxon>Betaproteobacteria</taxon>
        <taxon>Neisseriales</taxon>
        <taxon>Chitinibacteraceae</taxon>
        <taxon>Chitinilyticum</taxon>
    </lineage>
</organism>
<comment type="caution">
    <text evidence="2">The sequence shown here is derived from an EMBL/GenBank/DDBJ whole genome shotgun (WGS) entry which is preliminary data.</text>
</comment>
<sequence length="324" mass="36351">MWNTIKQLWNRPDPLAGVDLALIEQLVELASPKIRLASRYKERLAPYLGWAEAQATATAAHLPAPVMLTSESWRQDRLLQLVFATPQRMHEVINQHGILAQWFYDWPLADSLCTLLVVTPHEQTRYGVSEQDGQLRQDVPQRLLTFRDHRLGRAVESPAALQALLPLQILDMVAGEARRSIELLEAEKTQLEDELGNARVMLRLASTSTPEAAADKARQEERIRSLTTELERSHQALNPDALCDILETQLAATPDLLQMSCREYRVNGLGMIDSEDGDALPLHLTEYTLARTPPIVRVLIPVLIQRQQIDAREDDAGGFSPAAL</sequence>
<accession>A0A8J7K117</accession>
<feature type="coiled-coil region" evidence="1">
    <location>
        <begin position="174"/>
        <end position="236"/>
    </location>
</feature>
<dbReference type="EMBL" id="JADFUA010000001">
    <property type="protein sequence ID" value="MBE9607972.1"/>
    <property type="molecule type" value="Genomic_DNA"/>
</dbReference>
<gene>
    <name evidence="2" type="ORF">INR99_01295</name>
</gene>
<name>A0A8J7K117_9NEIS</name>
<evidence type="ECO:0000256" key="1">
    <source>
        <dbReference type="SAM" id="Coils"/>
    </source>
</evidence>
<proteinExistence type="predicted"/>
<dbReference type="RefSeq" id="WP_194114479.1">
    <property type="nucleotide sequence ID" value="NZ_JADFUA010000001.1"/>
</dbReference>
<protein>
    <submittedName>
        <fullName evidence="2">Uncharacterized protein</fullName>
    </submittedName>
</protein>
<dbReference type="AlphaFoldDB" id="A0A8J7K117"/>
<keyword evidence="3" id="KW-1185">Reference proteome</keyword>